<name>A0A4Y2JC06_ARAVE</name>
<proteinExistence type="predicted"/>
<gene>
    <name evidence="1" type="ORF">AVEN_52822_1</name>
</gene>
<dbReference type="Proteomes" id="UP000499080">
    <property type="component" value="Unassembled WGS sequence"/>
</dbReference>
<organism evidence="1 2">
    <name type="scientific">Araneus ventricosus</name>
    <name type="common">Orbweaver spider</name>
    <name type="synonym">Epeira ventricosa</name>
    <dbReference type="NCBI Taxonomy" id="182803"/>
    <lineage>
        <taxon>Eukaryota</taxon>
        <taxon>Metazoa</taxon>
        <taxon>Ecdysozoa</taxon>
        <taxon>Arthropoda</taxon>
        <taxon>Chelicerata</taxon>
        <taxon>Arachnida</taxon>
        <taxon>Araneae</taxon>
        <taxon>Araneomorphae</taxon>
        <taxon>Entelegynae</taxon>
        <taxon>Araneoidea</taxon>
        <taxon>Araneidae</taxon>
        <taxon>Araneus</taxon>
    </lineage>
</organism>
<dbReference type="AlphaFoldDB" id="A0A4Y2JC06"/>
<protein>
    <submittedName>
        <fullName evidence="1">Uncharacterized protein</fullName>
    </submittedName>
</protein>
<evidence type="ECO:0000313" key="1">
    <source>
        <dbReference type="EMBL" id="GBM87444.1"/>
    </source>
</evidence>
<keyword evidence="2" id="KW-1185">Reference proteome</keyword>
<reference evidence="1 2" key="1">
    <citation type="journal article" date="2019" name="Sci. Rep.">
        <title>Orb-weaving spider Araneus ventricosus genome elucidates the spidroin gene catalogue.</title>
        <authorList>
            <person name="Kono N."/>
            <person name="Nakamura H."/>
            <person name="Ohtoshi R."/>
            <person name="Moran D.A.P."/>
            <person name="Shinohara A."/>
            <person name="Yoshida Y."/>
            <person name="Fujiwara M."/>
            <person name="Mori M."/>
            <person name="Tomita M."/>
            <person name="Arakawa K."/>
        </authorList>
    </citation>
    <scope>NUCLEOTIDE SEQUENCE [LARGE SCALE GENOMIC DNA]</scope>
</reference>
<dbReference type="EMBL" id="BGPR01003382">
    <property type="protein sequence ID" value="GBM87444.1"/>
    <property type="molecule type" value="Genomic_DNA"/>
</dbReference>
<comment type="caution">
    <text evidence="1">The sequence shown here is derived from an EMBL/GenBank/DDBJ whole genome shotgun (WGS) entry which is preliminary data.</text>
</comment>
<accession>A0A4Y2JC06</accession>
<sequence>MLCCLGPWPADLPFNYRRCLHKQAATVEHRQSPDYVVLRSWDEIFRLTKCRLAELPQGQPSIHRISPISWPYLNHAVTSTIALSSHVKFETTLPAPIFRWCIHYLKKRDEPQNHYLKDSHRKNHL</sequence>
<evidence type="ECO:0000313" key="2">
    <source>
        <dbReference type="Proteomes" id="UP000499080"/>
    </source>
</evidence>